<protein>
    <recommendedName>
        <fullName evidence="1">FAD-binding FR-type domain-containing protein</fullName>
    </recommendedName>
</protein>
<dbReference type="EMBL" id="JALJOQ010000002">
    <property type="protein sequence ID" value="KAK9813944.1"/>
    <property type="molecule type" value="Genomic_DNA"/>
</dbReference>
<dbReference type="PANTHER" id="PTHR47215">
    <property type="match status" value="1"/>
</dbReference>
<reference evidence="2 3" key="1">
    <citation type="journal article" date="2024" name="Nat. Commun.">
        <title>Phylogenomics reveals the evolutionary origins of lichenization in chlorophyte algae.</title>
        <authorList>
            <person name="Puginier C."/>
            <person name="Libourel C."/>
            <person name="Otte J."/>
            <person name="Skaloud P."/>
            <person name="Haon M."/>
            <person name="Grisel S."/>
            <person name="Petersen M."/>
            <person name="Berrin J.G."/>
            <person name="Delaux P.M."/>
            <person name="Dal Grande F."/>
            <person name="Keller J."/>
        </authorList>
    </citation>
    <scope>NUCLEOTIDE SEQUENCE [LARGE SCALE GENOMIC DNA]</scope>
    <source>
        <strain evidence="2 3">SAG 2036</strain>
    </source>
</reference>
<dbReference type="GO" id="GO:0016491">
    <property type="term" value="F:oxidoreductase activity"/>
    <property type="evidence" value="ECO:0007669"/>
    <property type="project" value="InterPro"/>
</dbReference>
<accession>A0AAW1Q1F3</accession>
<evidence type="ECO:0000313" key="3">
    <source>
        <dbReference type="Proteomes" id="UP001465755"/>
    </source>
</evidence>
<dbReference type="Pfam" id="PF00175">
    <property type="entry name" value="NAD_binding_1"/>
    <property type="match status" value="1"/>
</dbReference>
<dbReference type="AlphaFoldDB" id="A0AAW1Q1F3"/>
<dbReference type="InterPro" id="IPR017938">
    <property type="entry name" value="Riboflavin_synthase-like_b-brl"/>
</dbReference>
<dbReference type="InterPro" id="IPR017927">
    <property type="entry name" value="FAD-bd_FR_type"/>
</dbReference>
<dbReference type="SUPFAM" id="SSF52343">
    <property type="entry name" value="Ferredoxin reductase-like, C-terminal NADP-linked domain"/>
    <property type="match status" value="1"/>
</dbReference>
<dbReference type="SUPFAM" id="SSF63380">
    <property type="entry name" value="Riboflavin synthase domain-like"/>
    <property type="match status" value="1"/>
</dbReference>
<keyword evidence="3" id="KW-1185">Reference proteome</keyword>
<comment type="caution">
    <text evidence="2">The sequence shown here is derived from an EMBL/GenBank/DDBJ whole genome shotgun (WGS) entry which is preliminary data.</text>
</comment>
<dbReference type="Proteomes" id="UP001465755">
    <property type="component" value="Unassembled WGS sequence"/>
</dbReference>
<gene>
    <name evidence="2" type="ORF">WJX73_005945</name>
</gene>
<dbReference type="PROSITE" id="PS51384">
    <property type="entry name" value="FAD_FR"/>
    <property type="match status" value="1"/>
</dbReference>
<dbReference type="Gene3D" id="2.40.30.10">
    <property type="entry name" value="Translation factors"/>
    <property type="match status" value="1"/>
</dbReference>
<dbReference type="InterPro" id="IPR039261">
    <property type="entry name" value="FNR_nucleotide-bd"/>
</dbReference>
<proteinExistence type="predicted"/>
<feature type="domain" description="FAD-binding FR-type" evidence="1">
    <location>
        <begin position="78"/>
        <end position="177"/>
    </location>
</feature>
<dbReference type="Gene3D" id="3.40.50.80">
    <property type="entry name" value="Nucleotide-binding domain of ferredoxin-NADP reductase (FNR) module"/>
    <property type="match status" value="1"/>
</dbReference>
<sequence>MALLCVRQPPQRLRSSLQHACFARNSICTSSLVPAVGQPARLVFSAHDSIFGQPLWRPQSRSARRCSWAAQAAWGDDIEWKKAKISESTLAATGIQKVILDIGSGADSHTKPGQFVQVKVDGGKPGFYAIASPPDSNNQGVIELLVKNQGETAEALCSKSSGAEVEASPVMGKGFQVDKAPADKFPTVVIFATGTGISPIRSLIEADTLDVKHRKDVRLYYGTFSDDKTAYLDQVPSWEAQGISVKHVYSDNGQGYVQDAFEKDGLTDGSQACAVLVGQKEMCMAVTDLLVSKGVDKDKILLNF</sequence>
<dbReference type="PANTHER" id="PTHR47215:SF1">
    <property type="entry name" value="F9L1.8 PROTEIN"/>
    <property type="match status" value="1"/>
</dbReference>
<name>A0AAW1Q1F3_9CHLO</name>
<evidence type="ECO:0000259" key="1">
    <source>
        <dbReference type="PROSITE" id="PS51384"/>
    </source>
</evidence>
<organism evidence="2 3">
    <name type="scientific">Symbiochloris irregularis</name>
    <dbReference type="NCBI Taxonomy" id="706552"/>
    <lineage>
        <taxon>Eukaryota</taxon>
        <taxon>Viridiplantae</taxon>
        <taxon>Chlorophyta</taxon>
        <taxon>core chlorophytes</taxon>
        <taxon>Trebouxiophyceae</taxon>
        <taxon>Trebouxiales</taxon>
        <taxon>Trebouxiaceae</taxon>
        <taxon>Symbiochloris</taxon>
    </lineage>
</organism>
<dbReference type="InterPro" id="IPR001433">
    <property type="entry name" value="OxRdtase_FAD/NAD-bd"/>
</dbReference>
<evidence type="ECO:0000313" key="2">
    <source>
        <dbReference type="EMBL" id="KAK9813944.1"/>
    </source>
</evidence>
<dbReference type="CDD" id="cd00322">
    <property type="entry name" value="FNR_like"/>
    <property type="match status" value="1"/>
</dbReference>